<keyword evidence="3" id="KW-0597">Phosphoprotein</keyword>
<evidence type="ECO:0000256" key="8">
    <source>
        <dbReference type="PROSITE-ProRule" id="PRU00023"/>
    </source>
</evidence>
<dbReference type="AlphaFoldDB" id="A0AAV9SIQ9"/>
<dbReference type="Gene3D" id="3.10.260.40">
    <property type="entry name" value="BCL-6 corepressor, PCGF1 binding domain"/>
    <property type="match status" value="1"/>
</dbReference>
<dbReference type="EMBL" id="JAHHUM010000309">
    <property type="protein sequence ID" value="KAK5621331.1"/>
    <property type="molecule type" value="Genomic_DNA"/>
</dbReference>
<dbReference type="PROSITE" id="PS50088">
    <property type="entry name" value="ANK_REPEAT"/>
    <property type="match status" value="2"/>
</dbReference>
<dbReference type="PANTHER" id="PTHR24117">
    <property type="entry name" value="AGAP007537-PB"/>
    <property type="match status" value="1"/>
</dbReference>
<sequence>MELVFTCRASSSCFTTAPGPEPGSSLTLFAAFRTSQPRSCCMSSHLQEVVLYCLERQLCDVNHRDNAGYCALHEACARGWLEIVRLLIAHGADVNCSSQDGTRPLHDAVENDHVEVVRFLLACGADPTLTTYSGRGPLSMTHSAAMETFLEVLTLRLFLPTDYLSDIQGRSEGDPGICWEFHGSSVCEPSCEGAVYNILADPPGPDEDEEDEDEDMDEEHRARREVFEFELSDRPLLPCYNIKMSSSQGHQLGRRGGRRGGGRGASGGWCERERKNHPQRTDGEVVNEDCIAVATQLIGFLSVFLSCCSSPPLSSSSSSSTASDVVLMVLPGNKATGQRHRAA</sequence>
<protein>
    <recommendedName>
        <fullName evidence="10">BCL-6 corepressor PCGF1 binding domain-containing protein</fullName>
    </recommendedName>
</protein>
<keyword evidence="8" id="KW-0040">ANK repeat</keyword>
<feature type="compositionally biased region" description="Acidic residues" evidence="9">
    <location>
        <begin position="204"/>
        <end position="217"/>
    </location>
</feature>
<evidence type="ECO:0000313" key="12">
    <source>
        <dbReference type="Proteomes" id="UP001311232"/>
    </source>
</evidence>
<accession>A0AAV9SIQ9</accession>
<keyword evidence="4" id="KW-0677">Repeat</keyword>
<proteinExistence type="inferred from homology"/>
<evidence type="ECO:0000256" key="3">
    <source>
        <dbReference type="ARBA" id="ARBA00022553"/>
    </source>
</evidence>
<evidence type="ECO:0000256" key="9">
    <source>
        <dbReference type="SAM" id="MobiDB-lite"/>
    </source>
</evidence>
<feature type="repeat" description="ANK" evidence="8">
    <location>
        <begin position="67"/>
        <end position="99"/>
    </location>
</feature>
<keyword evidence="6" id="KW-0539">Nucleus</keyword>
<dbReference type="FunFam" id="1.25.40.20:FF:000032">
    <property type="entry name" value="BCL-6 corepressor isoform X1"/>
    <property type="match status" value="1"/>
</dbReference>
<dbReference type="InterPro" id="IPR038227">
    <property type="entry name" value="PUFD_som_sf"/>
</dbReference>
<organism evidence="11 12">
    <name type="scientific">Crenichthys baileyi</name>
    <name type="common">White River springfish</name>
    <dbReference type="NCBI Taxonomy" id="28760"/>
    <lineage>
        <taxon>Eukaryota</taxon>
        <taxon>Metazoa</taxon>
        <taxon>Chordata</taxon>
        <taxon>Craniata</taxon>
        <taxon>Vertebrata</taxon>
        <taxon>Euteleostomi</taxon>
        <taxon>Actinopterygii</taxon>
        <taxon>Neopterygii</taxon>
        <taxon>Teleostei</taxon>
        <taxon>Neoteleostei</taxon>
        <taxon>Acanthomorphata</taxon>
        <taxon>Ovalentaria</taxon>
        <taxon>Atherinomorphae</taxon>
        <taxon>Cyprinodontiformes</taxon>
        <taxon>Goodeidae</taxon>
        <taxon>Crenichthys</taxon>
    </lineage>
</organism>
<name>A0AAV9SIQ9_9TELE</name>
<feature type="repeat" description="ANK" evidence="8">
    <location>
        <begin position="100"/>
        <end position="132"/>
    </location>
</feature>
<feature type="compositionally biased region" description="Basic residues" evidence="9">
    <location>
        <begin position="252"/>
        <end position="261"/>
    </location>
</feature>
<evidence type="ECO:0000256" key="7">
    <source>
        <dbReference type="ARBA" id="ARBA00034703"/>
    </source>
</evidence>
<evidence type="ECO:0000256" key="1">
    <source>
        <dbReference type="ARBA" id="ARBA00004123"/>
    </source>
</evidence>
<dbReference type="SMART" id="SM00248">
    <property type="entry name" value="ANK"/>
    <property type="match status" value="2"/>
</dbReference>
<dbReference type="GO" id="GO:0003714">
    <property type="term" value="F:transcription corepressor activity"/>
    <property type="evidence" value="ECO:0007669"/>
    <property type="project" value="TreeGrafter"/>
</dbReference>
<comment type="similarity">
    <text evidence="7">Belongs to the BCOR family.</text>
</comment>
<reference evidence="11 12" key="1">
    <citation type="submission" date="2021-06" db="EMBL/GenBank/DDBJ databases">
        <authorList>
            <person name="Palmer J.M."/>
        </authorList>
    </citation>
    <scope>NUCLEOTIDE SEQUENCE [LARGE SCALE GENOMIC DNA]</scope>
    <source>
        <strain evidence="11 12">MEX-2019</strain>
        <tissue evidence="11">Muscle</tissue>
    </source>
</reference>
<evidence type="ECO:0000256" key="6">
    <source>
        <dbReference type="ARBA" id="ARBA00023242"/>
    </source>
</evidence>
<dbReference type="InterPro" id="IPR036770">
    <property type="entry name" value="Ankyrin_rpt-contain_sf"/>
</dbReference>
<keyword evidence="2" id="KW-1017">Isopeptide bond</keyword>
<dbReference type="SUPFAM" id="SSF48403">
    <property type="entry name" value="Ankyrin repeat"/>
    <property type="match status" value="1"/>
</dbReference>
<feature type="compositionally biased region" description="Basic and acidic residues" evidence="9">
    <location>
        <begin position="270"/>
        <end position="281"/>
    </location>
</feature>
<dbReference type="GO" id="GO:0000122">
    <property type="term" value="P:negative regulation of transcription by RNA polymerase II"/>
    <property type="evidence" value="ECO:0007669"/>
    <property type="project" value="TreeGrafter"/>
</dbReference>
<evidence type="ECO:0000256" key="5">
    <source>
        <dbReference type="ARBA" id="ARBA00022843"/>
    </source>
</evidence>
<keyword evidence="5" id="KW-0832">Ubl conjugation</keyword>
<gene>
    <name evidence="11" type="ORF">CRENBAI_009940</name>
</gene>
<dbReference type="Pfam" id="PF16553">
    <property type="entry name" value="PUFD"/>
    <property type="match status" value="1"/>
</dbReference>
<dbReference type="PANTHER" id="PTHR24117:SF9">
    <property type="entry name" value="BCL-6 COREPRESSOR PCGF1 BINDING DOMAIN-CONTAINING PROTEIN"/>
    <property type="match status" value="1"/>
</dbReference>
<evidence type="ECO:0000313" key="11">
    <source>
        <dbReference type="EMBL" id="KAK5621331.1"/>
    </source>
</evidence>
<comment type="caution">
    <text evidence="11">The sequence shown here is derived from an EMBL/GenBank/DDBJ whole genome shotgun (WGS) entry which is preliminary data.</text>
</comment>
<dbReference type="Pfam" id="PF12796">
    <property type="entry name" value="Ank_2"/>
    <property type="match status" value="1"/>
</dbReference>
<feature type="domain" description="BCL-6 corepressor PCGF1 binding" evidence="10">
    <location>
        <begin position="225"/>
        <end position="250"/>
    </location>
</feature>
<evidence type="ECO:0000256" key="4">
    <source>
        <dbReference type="ARBA" id="ARBA00022737"/>
    </source>
</evidence>
<dbReference type="GO" id="GO:0005634">
    <property type="term" value="C:nucleus"/>
    <property type="evidence" value="ECO:0007669"/>
    <property type="project" value="UniProtKB-SubCell"/>
</dbReference>
<dbReference type="InterPro" id="IPR047144">
    <property type="entry name" value="BCOR-like"/>
</dbReference>
<feature type="region of interest" description="Disordered" evidence="9">
    <location>
        <begin position="199"/>
        <end position="220"/>
    </location>
</feature>
<dbReference type="PROSITE" id="PS50297">
    <property type="entry name" value="ANK_REP_REGION"/>
    <property type="match status" value="2"/>
</dbReference>
<dbReference type="Gene3D" id="1.25.40.20">
    <property type="entry name" value="Ankyrin repeat-containing domain"/>
    <property type="match status" value="1"/>
</dbReference>
<dbReference type="Proteomes" id="UP001311232">
    <property type="component" value="Unassembled WGS sequence"/>
</dbReference>
<keyword evidence="12" id="KW-1185">Reference proteome</keyword>
<evidence type="ECO:0000259" key="10">
    <source>
        <dbReference type="Pfam" id="PF16553"/>
    </source>
</evidence>
<feature type="region of interest" description="Disordered" evidence="9">
    <location>
        <begin position="247"/>
        <end position="281"/>
    </location>
</feature>
<dbReference type="InterPro" id="IPR032365">
    <property type="entry name" value="PUFD"/>
</dbReference>
<evidence type="ECO:0000256" key="2">
    <source>
        <dbReference type="ARBA" id="ARBA00022499"/>
    </source>
</evidence>
<dbReference type="InterPro" id="IPR002110">
    <property type="entry name" value="Ankyrin_rpt"/>
</dbReference>
<comment type="subcellular location">
    <subcellularLocation>
        <location evidence="1">Nucleus</location>
    </subcellularLocation>
</comment>